<dbReference type="InterPro" id="IPR051056">
    <property type="entry name" value="Glycosyl_Hydrolase_73"/>
</dbReference>
<reference evidence="8 9" key="1">
    <citation type="submission" date="2016-10" db="EMBL/GenBank/DDBJ databases">
        <authorList>
            <person name="de Groot N.N."/>
        </authorList>
    </citation>
    <scope>NUCLEOTIDE SEQUENCE [LARGE SCALE GENOMIC DNA]</scope>
    <source>
        <strain evidence="8 9">DSM 13760</strain>
    </source>
</reference>
<dbReference type="InterPro" id="IPR036779">
    <property type="entry name" value="LysM_dom_sf"/>
</dbReference>
<dbReference type="PROSITE" id="PS51782">
    <property type="entry name" value="LYSM"/>
    <property type="match status" value="2"/>
</dbReference>
<dbReference type="Pfam" id="PF01832">
    <property type="entry name" value="Glucosaminidase"/>
    <property type="match status" value="1"/>
</dbReference>
<evidence type="ECO:0000256" key="4">
    <source>
        <dbReference type="ARBA" id="ARBA00022801"/>
    </source>
</evidence>
<feature type="compositionally biased region" description="Basic and acidic residues" evidence="6">
    <location>
        <begin position="75"/>
        <end position="97"/>
    </location>
</feature>
<organism evidence="8 9">
    <name type="scientific">Isobaculum melis</name>
    <dbReference type="NCBI Taxonomy" id="142588"/>
    <lineage>
        <taxon>Bacteria</taxon>
        <taxon>Bacillati</taxon>
        <taxon>Bacillota</taxon>
        <taxon>Bacilli</taxon>
        <taxon>Lactobacillales</taxon>
        <taxon>Carnobacteriaceae</taxon>
        <taxon>Isobaculum</taxon>
    </lineage>
</organism>
<comment type="similarity">
    <text evidence="1">Belongs to the glycosyl hydrolase 73 family.</text>
</comment>
<dbReference type="Gene3D" id="4.10.80.30">
    <property type="entry name" value="DNA polymerase, domain 6"/>
    <property type="match status" value="1"/>
</dbReference>
<dbReference type="GO" id="GO:0042742">
    <property type="term" value="P:defense response to bacterium"/>
    <property type="evidence" value="ECO:0007669"/>
    <property type="project" value="UniProtKB-KW"/>
</dbReference>
<evidence type="ECO:0000256" key="2">
    <source>
        <dbReference type="ARBA" id="ARBA00022529"/>
    </source>
</evidence>
<dbReference type="SUPFAM" id="SSF54106">
    <property type="entry name" value="LysM domain"/>
    <property type="match status" value="2"/>
</dbReference>
<evidence type="ECO:0000256" key="5">
    <source>
        <dbReference type="ARBA" id="ARBA00032108"/>
    </source>
</evidence>
<dbReference type="Pfam" id="PF01476">
    <property type="entry name" value="LysM"/>
    <property type="match status" value="2"/>
</dbReference>
<feature type="domain" description="LysM" evidence="7">
    <location>
        <begin position="343"/>
        <end position="386"/>
    </location>
</feature>
<dbReference type="AlphaFoldDB" id="A0A1H9RJU1"/>
<evidence type="ECO:0000313" key="9">
    <source>
        <dbReference type="Proteomes" id="UP000198948"/>
    </source>
</evidence>
<keyword evidence="9" id="KW-1185">Reference proteome</keyword>
<accession>A0A1H9RJU1</accession>
<protein>
    <recommendedName>
        <fullName evidence="5">Peptidoglycan hydrolase</fullName>
    </recommendedName>
</protein>
<keyword evidence="2" id="KW-0929">Antimicrobial</keyword>
<dbReference type="PANTHER" id="PTHR33308:SF9">
    <property type="entry name" value="PEPTIDOGLYCAN HYDROLASE FLGJ"/>
    <property type="match status" value="1"/>
</dbReference>
<evidence type="ECO:0000256" key="3">
    <source>
        <dbReference type="ARBA" id="ARBA00022638"/>
    </source>
</evidence>
<keyword evidence="4 8" id="KW-0378">Hydrolase</keyword>
<dbReference type="STRING" id="142588.SAMN04488559_10494"/>
<evidence type="ECO:0000313" key="8">
    <source>
        <dbReference type="EMBL" id="SER72897.1"/>
    </source>
</evidence>
<dbReference type="InterPro" id="IPR018392">
    <property type="entry name" value="LysM"/>
</dbReference>
<dbReference type="PANTHER" id="PTHR33308">
    <property type="entry name" value="PEPTIDOGLYCAN HYDROLASE FLGJ"/>
    <property type="match status" value="1"/>
</dbReference>
<dbReference type="InterPro" id="IPR002901">
    <property type="entry name" value="MGlyc_endo_b_GlcNAc-like_dom"/>
</dbReference>
<dbReference type="GO" id="GO:0031640">
    <property type="term" value="P:killing of cells of another organism"/>
    <property type="evidence" value="ECO:0007669"/>
    <property type="project" value="UniProtKB-KW"/>
</dbReference>
<dbReference type="Gene3D" id="1.10.530.10">
    <property type="match status" value="1"/>
</dbReference>
<name>A0A1H9RJU1_9LACT</name>
<evidence type="ECO:0000256" key="1">
    <source>
        <dbReference type="ARBA" id="ARBA00010266"/>
    </source>
</evidence>
<dbReference type="SMART" id="SM00257">
    <property type="entry name" value="LysM"/>
    <property type="match status" value="2"/>
</dbReference>
<dbReference type="GO" id="GO:0004040">
    <property type="term" value="F:amidase activity"/>
    <property type="evidence" value="ECO:0007669"/>
    <property type="project" value="InterPro"/>
</dbReference>
<evidence type="ECO:0000259" key="7">
    <source>
        <dbReference type="PROSITE" id="PS51782"/>
    </source>
</evidence>
<dbReference type="RefSeq" id="WP_177165675.1">
    <property type="nucleotide sequence ID" value="NZ_FOHA01000004.1"/>
</dbReference>
<feature type="compositionally biased region" description="Low complexity" evidence="6">
    <location>
        <begin position="127"/>
        <end position="138"/>
    </location>
</feature>
<dbReference type="CDD" id="cd00118">
    <property type="entry name" value="LysM"/>
    <property type="match status" value="2"/>
</dbReference>
<feature type="domain" description="LysM" evidence="7">
    <location>
        <begin position="412"/>
        <end position="455"/>
    </location>
</feature>
<evidence type="ECO:0000256" key="6">
    <source>
        <dbReference type="SAM" id="MobiDB-lite"/>
    </source>
</evidence>
<feature type="region of interest" description="Disordered" evidence="6">
    <location>
        <begin position="69"/>
        <end position="173"/>
    </location>
</feature>
<dbReference type="SMART" id="SM00047">
    <property type="entry name" value="LYZ2"/>
    <property type="match status" value="1"/>
</dbReference>
<keyword evidence="3" id="KW-0081">Bacteriolytic enzyme</keyword>
<dbReference type="Proteomes" id="UP000198948">
    <property type="component" value="Unassembled WGS sequence"/>
</dbReference>
<sequence>MYPTRKERMEELRRNRQNQTFKKGTAFLSTTLLLSTLALPSFSVKASANETATRSHTTVKALSEEQVSLKNLEVPIEKVESEEPKEEIPSEELPKEEETGEQTNPEKEEVIPVTPPKEVAPTPPVKAPVVPSPAQQPQSPKPVAPKQPVKQAPAAPIPSKNEASSELEPEEESIHYAKTQTTEEFIASVAPSAVEVGTANDLYPSVMIAQAILESGSGGSSLSKAPNHNLFGVKGNYQGSTVKMKTQEDNGRGDLFSISSQFRKYPSYKESFLDYAKVIKDGPGFNADYYKGVWRSNTTSYKDATKWLTGRYATDTRYAAKLNGLIECYNLTQFDDVPKQKPVYHIVQADDTLWEIAEQYGVSVDEIKAWNQLETNLIYTGTELIVGFPEPINKQEAKTTEQVVLDKATRTIQHIVQGKESLQSIAKSYQMNPRTLKKMNGLTQNVLFIGQHLTIQKTTNQQKDML</sequence>
<dbReference type="EMBL" id="FOHA01000004">
    <property type="protein sequence ID" value="SER72897.1"/>
    <property type="molecule type" value="Genomic_DNA"/>
</dbReference>
<gene>
    <name evidence="8" type="ORF">SAMN04488559_10494</name>
</gene>
<dbReference type="Gene3D" id="3.10.350.10">
    <property type="entry name" value="LysM domain"/>
    <property type="match status" value="2"/>
</dbReference>
<proteinExistence type="inferred from homology"/>